<dbReference type="UniPathway" id="UPA00554">
    <property type="reaction ID" value="UER00611"/>
</dbReference>
<feature type="binding site" evidence="7">
    <location>
        <begin position="103"/>
        <end position="104"/>
    </location>
    <ligand>
        <name>NAD(+)</name>
        <dbReference type="ChEBI" id="CHEBI:57540"/>
    </ligand>
</feature>
<dbReference type="NCBIfam" id="NF000824">
    <property type="entry name" value="PRK00066.1"/>
    <property type="match status" value="1"/>
</dbReference>
<dbReference type="EMBL" id="FQUY01000002">
    <property type="protein sequence ID" value="SHE48051.1"/>
    <property type="molecule type" value="Genomic_DNA"/>
</dbReference>
<feature type="binding site" evidence="7 9">
    <location>
        <position position="59"/>
    </location>
    <ligand>
        <name>NAD(+)</name>
        <dbReference type="ChEBI" id="CHEBI:57540"/>
    </ligand>
</feature>
<feature type="binding site" evidence="7">
    <location>
        <position position="252"/>
    </location>
    <ligand>
        <name>substrate</name>
    </ligand>
</feature>
<evidence type="ECO:0000256" key="1">
    <source>
        <dbReference type="ARBA" id="ARBA00004843"/>
    </source>
</evidence>
<dbReference type="InterPro" id="IPR022383">
    <property type="entry name" value="Lactate/malate_DH_C"/>
</dbReference>
<evidence type="ECO:0000313" key="12">
    <source>
        <dbReference type="EMBL" id="SHE48051.1"/>
    </source>
</evidence>
<dbReference type="GO" id="GO:0006089">
    <property type="term" value="P:lactate metabolic process"/>
    <property type="evidence" value="ECO:0007669"/>
    <property type="project" value="TreeGrafter"/>
</dbReference>
<keyword evidence="7" id="KW-0963">Cytoplasm</keyword>
<dbReference type="InterPro" id="IPR018177">
    <property type="entry name" value="L-lactate_DH_AS"/>
</dbReference>
<dbReference type="InterPro" id="IPR015955">
    <property type="entry name" value="Lactate_DH/Glyco_Ohase_4_C"/>
</dbReference>
<comment type="caution">
    <text evidence="7">Lacks conserved residue(s) required for the propagation of feature annotation.</text>
</comment>
<feature type="binding site" evidence="7">
    <location>
        <position position="112"/>
    </location>
    <ligand>
        <name>substrate</name>
    </ligand>
</feature>
<evidence type="ECO:0000256" key="8">
    <source>
        <dbReference type="PIRSR" id="PIRSR000102-1"/>
    </source>
</evidence>
<gene>
    <name evidence="7" type="primary">ldh</name>
    <name evidence="12" type="ORF">SAMN02745133_00468</name>
</gene>
<dbReference type="InterPro" id="IPR001236">
    <property type="entry name" value="Lactate/malate_DH_N"/>
</dbReference>
<feature type="binding site" evidence="7">
    <location>
        <position position="38"/>
    </location>
    <ligand>
        <name>NAD(+)</name>
        <dbReference type="ChEBI" id="CHEBI:57540"/>
    </ligand>
</feature>
<dbReference type="InterPro" id="IPR036291">
    <property type="entry name" value="NAD(P)-bd_dom_sf"/>
</dbReference>
<keyword evidence="7" id="KW-0597">Phosphoprotein</keyword>
<dbReference type="InterPro" id="IPR001557">
    <property type="entry name" value="L-lactate/malate_DH"/>
</dbReference>
<evidence type="ECO:0000259" key="11">
    <source>
        <dbReference type="Pfam" id="PF02866"/>
    </source>
</evidence>
<evidence type="ECO:0000256" key="4">
    <source>
        <dbReference type="ARBA" id="ARBA00023002"/>
    </source>
</evidence>
<dbReference type="EC" id="1.1.1.27" evidence="3 7"/>
<name>A0A1M4TU94_9FIRM</name>
<feature type="binding site" evidence="7">
    <location>
        <position position="192"/>
    </location>
    <ligand>
        <name>beta-D-fructose 1,6-bisphosphate</name>
        <dbReference type="ChEBI" id="CHEBI:32966"/>
        <note>allosteric activator</note>
    </ligand>
</feature>
<dbReference type="STRING" id="1121429.SAMN02745133_00468"/>
<feature type="binding site" evidence="7">
    <location>
        <position position="106"/>
    </location>
    <ligand>
        <name>substrate</name>
    </ligand>
</feature>
<sequence length="335" mass="36075">MLFGGNTIFVLQKKNNRGVNKLEQKKGVKITIVGTGVVGASAAFAIMSSGLASDLVLVDINKEKAEGEAMDLGDAAAFIKPINIFAGTYEDGKDSNIIIFTAGANQKPGETRLDLLHKNVAILKESLPQLLKHSPDSIYLMVSNPVDVLTYVSLKISGLPTNRVFGSGTVLDTSRFKAELSEYCGVDPRNIHAYIVGEHGDSEVALWSTASVAGMGMEQFSILKGLEPVDRQEIAKRVRTAAYEIIRRKGATYYAIALSIKRICEAILRDENSILTVSGLVNGIYGIQDVCLSLPCIVNGSGRDKVLAVPMSVEEEDALRNSAQILKQAIQQAGF</sequence>
<feature type="active site" description="Proton acceptor" evidence="7 8">
    <location>
        <position position="199"/>
    </location>
</feature>
<evidence type="ECO:0000256" key="3">
    <source>
        <dbReference type="ARBA" id="ARBA00012967"/>
    </source>
</evidence>
<dbReference type="PANTHER" id="PTHR43128">
    <property type="entry name" value="L-2-HYDROXYCARBOXYLATE DEHYDROGENASE (NAD(P)(+))"/>
    <property type="match status" value="1"/>
</dbReference>
<feature type="domain" description="Lactate/malate dehydrogenase N-terminal" evidence="10">
    <location>
        <begin position="28"/>
        <end position="166"/>
    </location>
</feature>
<dbReference type="HAMAP" id="MF_00488">
    <property type="entry name" value="Lactate_dehydrog"/>
    <property type="match status" value="1"/>
</dbReference>
<evidence type="ECO:0000313" key="13">
    <source>
        <dbReference type="Proteomes" id="UP000184148"/>
    </source>
</evidence>
<protein>
    <recommendedName>
        <fullName evidence="3 7">L-lactate dehydrogenase</fullName>
        <shortName evidence="7">L-LDH</shortName>
        <ecNumber evidence="3 7">1.1.1.27</ecNumber>
    </recommendedName>
</protein>
<dbReference type="PANTHER" id="PTHR43128:SF16">
    <property type="entry name" value="L-LACTATE DEHYDROGENASE"/>
    <property type="match status" value="1"/>
</dbReference>
<dbReference type="Pfam" id="PF02866">
    <property type="entry name" value="Ldh_1_C"/>
    <property type="match status" value="1"/>
</dbReference>
<comment type="function">
    <text evidence="7">Catalyzes the conversion of lactate to pyruvate.</text>
</comment>
<comment type="activity regulation">
    <text evidence="7">Allosterically activated by fructose 1,6-bisphosphate (FBP).</text>
</comment>
<dbReference type="Pfam" id="PF00056">
    <property type="entry name" value="Ldh_1_N"/>
    <property type="match status" value="1"/>
</dbReference>
<organism evidence="12 13">
    <name type="scientific">Desulforamulus putei DSM 12395</name>
    <dbReference type="NCBI Taxonomy" id="1121429"/>
    <lineage>
        <taxon>Bacteria</taxon>
        <taxon>Bacillati</taxon>
        <taxon>Bacillota</taxon>
        <taxon>Clostridia</taxon>
        <taxon>Eubacteriales</taxon>
        <taxon>Peptococcaceae</taxon>
        <taxon>Desulforamulus</taxon>
    </lineage>
</organism>
<dbReference type="InterPro" id="IPR011304">
    <property type="entry name" value="L-lactate_DH"/>
</dbReference>
<evidence type="ECO:0000256" key="9">
    <source>
        <dbReference type="PIRSR" id="PIRSR000102-3"/>
    </source>
</evidence>
<reference evidence="13" key="1">
    <citation type="submission" date="2016-11" db="EMBL/GenBank/DDBJ databases">
        <authorList>
            <person name="Varghese N."/>
            <person name="Submissions S."/>
        </authorList>
    </citation>
    <scope>NUCLEOTIDE SEQUENCE [LARGE SCALE GENOMIC DNA]</scope>
    <source>
        <strain evidence="13">DSM 12395</strain>
    </source>
</reference>
<keyword evidence="7" id="KW-0021">Allosteric enzyme</keyword>
<dbReference type="NCBIfam" id="NF004863">
    <property type="entry name" value="PRK06223.1"/>
    <property type="match status" value="1"/>
</dbReference>
<dbReference type="OrthoDB" id="9802969at2"/>
<keyword evidence="13" id="KW-1185">Reference proteome</keyword>
<dbReference type="GO" id="GO:0004459">
    <property type="term" value="F:L-lactate dehydrogenase (NAD+) activity"/>
    <property type="evidence" value="ECO:0007669"/>
    <property type="project" value="UniProtKB-UniRule"/>
</dbReference>
<keyword evidence="4 7" id="KW-0560">Oxidoreductase</keyword>
<dbReference type="AlphaFoldDB" id="A0A1M4TU94"/>
<dbReference type="SUPFAM" id="SSF56327">
    <property type="entry name" value="LDH C-terminal domain-like"/>
    <property type="match status" value="1"/>
</dbReference>
<evidence type="ECO:0000259" key="10">
    <source>
        <dbReference type="Pfam" id="PF00056"/>
    </source>
</evidence>
<dbReference type="SUPFAM" id="SSF51735">
    <property type="entry name" value="NAD(P)-binding Rossmann-fold domains"/>
    <property type="match status" value="1"/>
</dbReference>
<feature type="domain" description="Lactate/malate dehydrogenase C-terminal" evidence="11">
    <location>
        <begin position="169"/>
        <end position="332"/>
    </location>
</feature>
<dbReference type="PIRSF" id="PIRSF000102">
    <property type="entry name" value="Lac_mal_DH"/>
    <property type="match status" value="1"/>
</dbReference>
<keyword evidence="5 7" id="KW-0520">NAD</keyword>
<comment type="catalytic activity">
    <reaction evidence="6 7">
        <text>(S)-lactate + NAD(+) = pyruvate + NADH + H(+)</text>
        <dbReference type="Rhea" id="RHEA:23444"/>
        <dbReference type="ChEBI" id="CHEBI:15361"/>
        <dbReference type="ChEBI" id="CHEBI:15378"/>
        <dbReference type="ChEBI" id="CHEBI:16651"/>
        <dbReference type="ChEBI" id="CHEBI:57540"/>
        <dbReference type="ChEBI" id="CHEBI:57945"/>
        <dbReference type="EC" id="1.1.1.27"/>
    </reaction>
</comment>
<dbReference type="CDD" id="cd05292">
    <property type="entry name" value="LDH_2"/>
    <property type="match status" value="1"/>
</dbReference>
<feature type="binding site" evidence="7 9">
    <location>
        <begin position="142"/>
        <end position="144"/>
    </location>
    <ligand>
        <name>NAD(+)</name>
        <dbReference type="ChEBI" id="CHEBI:57540"/>
    </ligand>
</feature>
<dbReference type="Gene3D" id="3.90.110.10">
    <property type="entry name" value="Lactate dehydrogenase/glycoside hydrolase, family 4, C-terminal"/>
    <property type="match status" value="1"/>
</dbReference>
<dbReference type="PRINTS" id="PR00086">
    <property type="entry name" value="LLDHDRGNASE"/>
</dbReference>
<proteinExistence type="inferred from homology"/>
<dbReference type="FunFam" id="3.40.50.720:FF:000018">
    <property type="entry name" value="Malate dehydrogenase"/>
    <property type="match status" value="1"/>
</dbReference>
<dbReference type="GO" id="GO:0005737">
    <property type="term" value="C:cytoplasm"/>
    <property type="evidence" value="ECO:0007669"/>
    <property type="project" value="UniProtKB-SubCell"/>
</dbReference>
<dbReference type="NCBIfam" id="TIGR01771">
    <property type="entry name" value="L-LDH-NAD"/>
    <property type="match status" value="1"/>
</dbReference>
<feature type="binding site" evidence="9">
    <location>
        <begin position="34"/>
        <end position="39"/>
    </location>
    <ligand>
        <name>NAD(+)</name>
        <dbReference type="ChEBI" id="CHEBI:57540"/>
    </ligand>
</feature>
<feature type="binding site" evidence="7">
    <location>
        <position position="177"/>
    </location>
    <ligand>
        <name>beta-D-fructose 1,6-bisphosphate</name>
        <dbReference type="ChEBI" id="CHEBI:32966"/>
        <note>allosteric activator</note>
    </ligand>
</feature>
<feature type="binding site" evidence="7">
    <location>
        <position position="167"/>
    </location>
    <ligand>
        <name>NAD(+)</name>
        <dbReference type="ChEBI" id="CHEBI:57540"/>
    </ligand>
</feature>
<evidence type="ECO:0000256" key="5">
    <source>
        <dbReference type="ARBA" id="ARBA00023027"/>
    </source>
</evidence>
<evidence type="ECO:0000256" key="6">
    <source>
        <dbReference type="ARBA" id="ARBA00049258"/>
    </source>
</evidence>
<evidence type="ECO:0000256" key="2">
    <source>
        <dbReference type="ARBA" id="ARBA00006054"/>
    </source>
</evidence>
<evidence type="ECO:0000256" key="7">
    <source>
        <dbReference type="HAMAP-Rule" id="MF_00488"/>
    </source>
</evidence>
<comment type="similarity">
    <text evidence="2 7">Belongs to the LDH/MDH superfamily. LDH family.</text>
</comment>
<comment type="pathway">
    <text evidence="1 7">Fermentation; pyruvate fermentation to lactate; (S)-lactate from pyruvate: step 1/1.</text>
</comment>
<dbReference type="PROSITE" id="PS00064">
    <property type="entry name" value="L_LDH"/>
    <property type="match status" value="1"/>
</dbReference>
<dbReference type="Gene3D" id="3.40.50.720">
    <property type="entry name" value="NAD(P)-binding Rossmann-like Domain"/>
    <property type="match status" value="1"/>
</dbReference>
<dbReference type="GO" id="GO:0006096">
    <property type="term" value="P:glycolytic process"/>
    <property type="evidence" value="ECO:0007669"/>
    <property type="project" value="UniProtKB-UniRule"/>
</dbReference>
<feature type="binding site" evidence="7">
    <location>
        <position position="64"/>
    </location>
    <ligand>
        <name>NAD(+)</name>
        <dbReference type="ChEBI" id="CHEBI:57540"/>
    </ligand>
</feature>
<comment type="subunit">
    <text evidence="7">Homotetramer.</text>
</comment>
<dbReference type="Proteomes" id="UP000184148">
    <property type="component" value="Unassembled WGS sequence"/>
</dbReference>
<feature type="binding site" evidence="9">
    <location>
        <position position="119"/>
    </location>
    <ligand>
        <name>NAD(+)</name>
        <dbReference type="ChEBI" id="CHEBI:57540"/>
    </ligand>
</feature>
<feature type="binding site" evidence="7">
    <location>
        <position position="89"/>
    </location>
    <ligand>
        <name>NAD(+)</name>
        <dbReference type="ChEBI" id="CHEBI:57540"/>
    </ligand>
</feature>
<comment type="subcellular location">
    <subcellularLocation>
        <location evidence="7">Cytoplasm</location>
    </subcellularLocation>
</comment>
<feature type="modified residue" description="Phosphotyrosine" evidence="7">
    <location>
        <position position="243"/>
    </location>
</feature>
<accession>A0A1M4TU94</accession>
<feature type="binding site" evidence="7">
    <location>
        <begin position="172"/>
        <end position="175"/>
    </location>
    <ligand>
        <name>substrate</name>
    </ligand>
</feature>
<feature type="binding site" evidence="7">
    <location>
        <begin position="144"/>
        <end position="147"/>
    </location>
    <ligand>
        <name>substrate</name>
    </ligand>
</feature>